<comment type="caution">
    <text evidence="1">The sequence shown here is derived from an EMBL/GenBank/DDBJ whole genome shotgun (WGS) entry which is preliminary data.</text>
</comment>
<dbReference type="EMBL" id="RCDC01000006">
    <property type="protein sequence ID" value="RLK51785.1"/>
    <property type="molecule type" value="Genomic_DNA"/>
</dbReference>
<evidence type="ECO:0000313" key="1">
    <source>
        <dbReference type="EMBL" id="RLK51785.1"/>
    </source>
</evidence>
<sequence>MLRSGSDTELVTAWRALSGIATGDGWKVIELFSIGNCCVMAGRRGARNEESVLVGIRGNVPSQPFQLPRGQGFSLISTELQGYPAGHSWFALVRQESGSLELFTKVAVDLVNLMESTSVQDGLRIHSAMISRIRAWQAFMKRDSDGVLSTEEEIGLFGELLVLQNLLDDGVSEFDALDSWAGPDDGLHDFLLGDGAIEVKTTLAPAGFIAIISNLDQLDDSLHQPLFVAAVRLAQLSEGSTLPDLIDQVAGRIHDPGASALLNSRLVSAGYMDITRAEYTRRFRSSELTYRIVCADSPRLTRSSVPAAIHEARYSLDLDAFPIAASTYAEISTSLGVKNQWN</sequence>
<dbReference type="OrthoDB" id="2808696at2"/>
<name>A0A498C7C2_9GAMM</name>
<dbReference type="RefSeq" id="WP_121042335.1">
    <property type="nucleotide sequence ID" value="NZ_RCDC01000006.1"/>
</dbReference>
<dbReference type="Proteomes" id="UP000274786">
    <property type="component" value="Unassembled WGS sequence"/>
</dbReference>
<accession>A0A498C7C2</accession>
<gene>
    <name evidence="1" type="ORF">BCL79_2928</name>
</gene>
<dbReference type="AlphaFoldDB" id="A0A498C7C2"/>
<organism evidence="1 2">
    <name type="scientific">Stenotrophomonas rhizophila</name>
    <dbReference type="NCBI Taxonomy" id="216778"/>
    <lineage>
        <taxon>Bacteria</taxon>
        <taxon>Pseudomonadati</taxon>
        <taxon>Pseudomonadota</taxon>
        <taxon>Gammaproteobacteria</taxon>
        <taxon>Lysobacterales</taxon>
        <taxon>Lysobacteraceae</taxon>
        <taxon>Stenotrophomonas</taxon>
    </lineage>
</organism>
<protein>
    <submittedName>
        <fullName evidence="1">Putative PD-(D/E)XK family protein DUF4420</fullName>
    </submittedName>
</protein>
<evidence type="ECO:0000313" key="2">
    <source>
        <dbReference type="Proteomes" id="UP000274786"/>
    </source>
</evidence>
<reference evidence="1 2" key="1">
    <citation type="submission" date="2018-10" db="EMBL/GenBank/DDBJ databases">
        <title>Comparative analysis of microorganisms from saline springs in Andes Mountain Range, Colombia.</title>
        <authorList>
            <person name="Rubin E."/>
        </authorList>
    </citation>
    <scope>NUCLEOTIDE SEQUENCE [LARGE SCALE GENOMIC DNA]</scope>
    <source>
        <strain evidence="1 2">USBA GBX 843</strain>
    </source>
</reference>
<dbReference type="Pfam" id="PF14390">
    <property type="entry name" value="DUF4420"/>
    <property type="match status" value="1"/>
</dbReference>
<dbReference type="InterPro" id="IPR025534">
    <property type="entry name" value="DUF4420"/>
</dbReference>
<proteinExistence type="predicted"/>